<gene>
    <name evidence="1" type="ORF">BJY01DRAFT_210070</name>
</gene>
<sequence length="58" mass="6367">MRGSSPLCQYPLALVFSAASASFSTLFEFRARNRVQIALGKPITEPDKSAPSRPDVRK</sequence>
<dbReference type="EMBL" id="JBFXLU010000037">
    <property type="protein sequence ID" value="KAL2850346.1"/>
    <property type="molecule type" value="Genomic_DNA"/>
</dbReference>
<evidence type="ECO:0008006" key="3">
    <source>
        <dbReference type="Google" id="ProtNLM"/>
    </source>
</evidence>
<name>A0ABR4KDS8_9EURO</name>
<dbReference type="Proteomes" id="UP001610446">
    <property type="component" value="Unassembled WGS sequence"/>
</dbReference>
<keyword evidence="2" id="KW-1185">Reference proteome</keyword>
<evidence type="ECO:0000313" key="1">
    <source>
        <dbReference type="EMBL" id="KAL2850346.1"/>
    </source>
</evidence>
<comment type="caution">
    <text evidence="1">The sequence shown here is derived from an EMBL/GenBank/DDBJ whole genome shotgun (WGS) entry which is preliminary data.</text>
</comment>
<accession>A0ABR4KDS8</accession>
<reference evidence="1 2" key="1">
    <citation type="submission" date="2024-07" db="EMBL/GenBank/DDBJ databases">
        <title>Section-level genome sequencing and comparative genomics of Aspergillus sections Usti and Cavernicolus.</title>
        <authorList>
            <consortium name="Lawrence Berkeley National Laboratory"/>
            <person name="Nybo J.L."/>
            <person name="Vesth T.C."/>
            <person name="Theobald S."/>
            <person name="Frisvad J.C."/>
            <person name="Larsen T.O."/>
            <person name="Kjaerboelling I."/>
            <person name="Rothschild-Mancinelli K."/>
            <person name="Lyhne E.K."/>
            <person name="Kogle M.E."/>
            <person name="Barry K."/>
            <person name="Clum A."/>
            <person name="Na H."/>
            <person name="Ledsgaard L."/>
            <person name="Lin J."/>
            <person name="Lipzen A."/>
            <person name="Kuo A."/>
            <person name="Riley R."/>
            <person name="Mondo S."/>
            <person name="Labutti K."/>
            <person name="Haridas S."/>
            <person name="Pangalinan J."/>
            <person name="Salamov A.A."/>
            <person name="Simmons B.A."/>
            <person name="Magnuson J.K."/>
            <person name="Chen J."/>
            <person name="Drula E."/>
            <person name="Henrissat B."/>
            <person name="Wiebenga A."/>
            <person name="Lubbers R.J."/>
            <person name="Gomes A.C."/>
            <person name="Makela M.R."/>
            <person name="Stajich J."/>
            <person name="Grigoriev I.V."/>
            <person name="Mortensen U.H."/>
            <person name="De Vries R.P."/>
            <person name="Baker S.E."/>
            <person name="Andersen M.R."/>
        </authorList>
    </citation>
    <scope>NUCLEOTIDE SEQUENCE [LARGE SCALE GENOMIC DNA]</scope>
    <source>
        <strain evidence="1 2">CBS 123904</strain>
    </source>
</reference>
<proteinExistence type="predicted"/>
<organism evidence="1 2">
    <name type="scientific">Aspergillus pseudoustus</name>
    <dbReference type="NCBI Taxonomy" id="1810923"/>
    <lineage>
        <taxon>Eukaryota</taxon>
        <taxon>Fungi</taxon>
        <taxon>Dikarya</taxon>
        <taxon>Ascomycota</taxon>
        <taxon>Pezizomycotina</taxon>
        <taxon>Eurotiomycetes</taxon>
        <taxon>Eurotiomycetidae</taxon>
        <taxon>Eurotiales</taxon>
        <taxon>Aspergillaceae</taxon>
        <taxon>Aspergillus</taxon>
        <taxon>Aspergillus subgen. Nidulantes</taxon>
    </lineage>
</organism>
<protein>
    <recommendedName>
        <fullName evidence="3">Secreted protein</fullName>
    </recommendedName>
</protein>
<evidence type="ECO:0000313" key="2">
    <source>
        <dbReference type="Proteomes" id="UP001610446"/>
    </source>
</evidence>